<gene>
    <name evidence="1" type="ORF">LTS18_007829</name>
</gene>
<reference evidence="1" key="1">
    <citation type="submission" date="2024-09" db="EMBL/GenBank/DDBJ databases">
        <title>Black Yeasts Isolated from many extreme environments.</title>
        <authorList>
            <person name="Coleine C."/>
            <person name="Stajich J.E."/>
            <person name="Selbmann L."/>
        </authorList>
    </citation>
    <scope>NUCLEOTIDE SEQUENCE</scope>
    <source>
        <strain evidence="1">CCFEE 5737</strain>
    </source>
</reference>
<proteinExistence type="predicted"/>
<organism evidence="1 2">
    <name type="scientific">Coniosporium uncinatum</name>
    <dbReference type="NCBI Taxonomy" id="93489"/>
    <lineage>
        <taxon>Eukaryota</taxon>
        <taxon>Fungi</taxon>
        <taxon>Dikarya</taxon>
        <taxon>Ascomycota</taxon>
        <taxon>Pezizomycotina</taxon>
        <taxon>Dothideomycetes</taxon>
        <taxon>Dothideomycetes incertae sedis</taxon>
        <taxon>Coniosporium</taxon>
    </lineage>
</organism>
<dbReference type="Proteomes" id="UP001186974">
    <property type="component" value="Unassembled WGS sequence"/>
</dbReference>
<dbReference type="EMBL" id="JAWDJW010000002">
    <property type="protein sequence ID" value="KAK3082273.1"/>
    <property type="molecule type" value="Genomic_DNA"/>
</dbReference>
<protein>
    <submittedName>
        <fullName evidence="1">Uncharacterized protein</fullName>
    </submittedName>
</protein>
<accession>A0ACC3DZK5</accession>
<evidence type="ECO:0000313" key="2">
    <source>
        <dbReference type="Proteomes" id="UP001186974"/>
    </source>
</evidence>
<evidence type="ECO:0000313" key="1">
    <source>
        <dbReference type="EMBL" id="KAK3082273.1"/>
    </source>
</evidence>
<sequence>MAPYNREISAQTEDDQSCTESGPCPIDPIEHYYDAITGVARAEAAELKYNLNDPGRSGWLSLWETYYCVTTNPHSVEWKRAKRELDRILPRDKLISPWNGRPLPCQCLQMQADKHNQGLQFQLVRDTTTIDDDVTLKAGQTVDHVYYMNDGFAVGLTSRKTVVCFRTDTEGGELPEVCPIDPSIDYTDNLTDEQRSLELERSVSAPHTWECFLGLWRRYYHLKPHSPAWQEAKRQLDAMLPRELEDSPCNGQPLPCGCEPSQEVPCNQGVTVRFIEDCDMVHQFGGPRKRGDIVRRVYFISTECGIGLTWPTEKLTGGRLTNTGGLYAPILVVFPLGAVELTGKPPKPMFVACTDVRGNEAKLRLSVGDVLFDCVDLGDGAWTGCKVNGQQGTFEQQHVRSYTGKPLNTHEDEPIANTVSPSGLNGQDLPRLPVRCKFISIKNVTGDDAWLNLRVSWVIRDAELIADDVWFGCNRKGAWGKFKRSDVAPHEGIDPDSPQEASQIFPANQSLQDVPLQTLTTPTLTTPTLTTPTLTTERPHGSGGDPPRYFGSPFNAWIEYCENELFPRSKQLLSKHAAKYSDFTRILEQLETIRKELDDPGVHDTRKPDLSEAIRDAQTQLTRAQINIADKATSTVTARPHINTVSTHEGRATKRTGEHDGGANGAQVTGSRNLKLGIHHKQNRYEPSISSRSSLFPRMPGAFVQSSSVSRSSTFTTKRKPYEYYKRSTTSREYSSTSRTSSLQAKSGDDSGSSDWRERSDVDYGGLGVLFEQYLGEQINAECPPPLRIAIDSNASAPLLPLGPRVDSATSSPSPPPPAAEVIYPQLPQAAPDAHTSEPVNVGNYRPLGSPPPLGQQNVAATLFDRWLPASIVKAIDGLFAHFAEYCAHILTEFGLMTIKCIALAQSPINSGNDSNDAGIDNSGRNNSIDLRYLHACTTHIRTRSHSTPAFRPTHLP</sequence>
<comment type="caution">
    <text evidence="1">The sequence shown here is derived from an EMBL/GenBank/DDBJ whole genome shotgun (WGS) entry which is preliminary data.</text>
</comment>
<name>A0ACC3DZK5_9PEZI</name>
<keyword evidence="2" id="KW-1185">Reference proteome</keyword>